<dbReference type="EMBL" id="AP026966">
    <property type="protein sequence ID" value="BDT58563.1"/>
    <property type="molecule type" value="Genomic_DNA"/>
</dbReference>
<gene>
    <name evidence="2" type="ORF">MasN3_20570</name>
</gene>
<protein>
    <recommendedName>
        <fullName evidence="4">Secreted protein</fullName>
    </recommendedName>
</protein>
<feature type="signal peptide" evidence="1">
    <location>
        <begin position="1"/>
        <end position="25"/>
    </location>
</feature>
<evidence type="ECO:0008006" key="4">
    <source>
        <dbReference type="Google" id="ProtNLM"/>
    </source>
</evidence>
<name>A0ABM8C5S4_9BURK</name>
<reference evidence="2" key="1">
    <citation type="submission" date="2022-11" db="EMBL/GenBank/DDBJ databases">
        <title>Isolation and characterization of PLA-degrading bacterium Massilia sp. from Antarctic soil.</title>
        <authorList>
            <person name="Sato K."/>
            <person name="Gomez-Fuentes C."/>
            <person name="Ahmad S.A."/>
            <person name="Zulkharnain A."/>
        </authorList>
    </citation>
    <scope>NUCLEOTIDE SEQUENCE</scope>
    <source>
        <strain evidence="2">N-3</strain>
    </source>
</reference>
<keyword evidence="3" id="KW-1185">Reference proteome</keyword>
<proteinExistence type="predicted"/>
<evidence type="ECO:0000256" key="1">
    <source>
        <dbReference type="SAM" id="SignalP"/>
    </source>
</evidence>
<organism evidence="2 3">
    <name type="scientific">Massilia varians</name>
    <dbReference type="NCBI Taxonomy" id="457921"/>
    <lineage>
        <taxon>Bacteria</taxon>
        <taxon>Pseudomonadati</taxon>
        <taxon>Pseudomonadota</taxon>
        <taxon>Betaproteobacteria</taxon>
        <taxon>Burkholderiales</taxon>
        <taxon>Oxalobacteraceae</taxon>
        <taxon>Telluria group</taxon>
        <taxon>Massilia</taxon>
    </lineage>
</organism>
<accession>A0ABM8C5S4</accession>
<dbReference type="RefSeq" id="WP_281913970.1">
    <property type="nucleotide sequence ID" value="NZ_AP026966.1"/>
</dbReference>
<evidence type="ECO:0000313" key="2">
    <source>
        <dbReference type="EMBL" id="BDT58563.1"/>
    </source>
</evidence>
<feature type="chain" id="PRO_5045785686" description="Secreted protein" evidence="1">
    <location>
        <begin position="26"/>
        <end position="140"/>
    </location>
</feature>
<dbReference type="Proteomes" id="UP001163336">
    <property type="component" value="Chromosome"/>
</dbReference>
<evidence type="ECO:0000313" key="3">
    <source>
        <dbReference type="Proteomes" id="UP001163336"/>
    </source>
</evidence>
<sequence>MRALPFLLSVSLLLPAAGAGAQAMAYPPPDTAPISRVQVTAPSTAAPIPTREARQISGGYEMSNGWYLRVHPCRRYIDTIIDDQPPMRLVPAGPYRFVSGDGNVRMQFKRGGSGDEMEMSYRPDRRLAQRVVIGSRLAQR</sequence>
<keyword evidence="1" id="KW-0732">Signal</keyword>